<dbReference type="GO" id="GO:0150105">
    <property type="term" value="P:protein localization to cell-cell junction"/>
    <property type="evidence" value="ECO:0007669"/>
    <property type="project" value="TreeGrafter"/>
</dbReference>
<dbReference type="GO" id="GO:1905605">
    <property type="term" value="P:positive regulation of blood-brain barrier permeability"/>
    <property type="evidence" value="ECO:0007669"/>
    <property type="project" value="TreeGrafter"/>
</dbReference>
<dbReference type="GO" id="GO:0050839">
    <property type="term" value="F:cell adhesion molecule binding"/>
    <property type="evidence" value="ECO:0007669"/>
    <property type="project" value="TreeGrafter"/>
</dbReference>
<dbReference type="CDD" id="cd06728">
    <property type="entry name" value="PDZ2_ZO1-like_ds"/>
    <property type="match status" value="1"/>
</dbReference>
<dbReference type="SMART" id="SM00228">
    <property type="entry name" value="PDZ"/>
    <property type="match status" value="2"/>
</dbReference>
<dbReference type="PANTHER" id="PTHR13865:SF26">
    <property type="entry name" value="TIGHT JUNCTION PROTEIN ZO-2"/>
    <property type="match status" value="1"/>
</dbReference>
<reference evidence="3" key="1">
    <citation type="journal article" date="2022" name="bioRxiv">
        <title>Sequencing and chromosome-scale assembly of the giantPleurodeles waltlgenome.</title>
        <authorList>
            <person name="Brown T."/>
            <person name="Elewa A."/>
            <person name="Iarovenko S."/>
            <person name="Subramanian E."/>
            <person name="Araus A.J."/>
            <person name="Petzold A."/>
            <person name="Susuki M."/>
            <person name="Suzuki K.-i.T."/>
            <person name="Hayashi T."/>
            <person name="Toyoda A."/>
            <person name="Oliveira C."/>
            <person name="Osipova E."/>
            <person name="Leigh N.D."/>
            <person name="Simon A."/>
            <person name="Yun M.H."/>
        </authorList>
    </citation>
    <scope>NUCLEOTIDE SEQUENCE</scope>
    <source>
        <strain evidence="3">20211129_DDA</strain>
        <tissue evidence="3">Liver</tissue>
    </source>
</reference>
<proteinExistence type="predicted"/>
<dbReference type="SUPFAM" id="SSF50156">
    <property type="entry name" value="PDZ domain-like"/>
    <property type="match status" value="2"/>
</dbReference>
<feature type="domain" description="PDZ" evidence="2">
    <location>
        <begin position="21"/>
        <end position="108"/>
    </location>
</feature>
<dbReference type="FunFam" id="2.30.42.10:FF:000009">
    <property type="entry name" value="Putative tight junction protein ZO-1"/>
    <property type="match status" value="1"/>
</dbReference>
<dbReference type="CDD" id="cd06727">
    <property type="entry name" value="PDZ1_ZO1-like"/>
    <property type="match status" value="1"/>
</dbReference>
<dbReference type="GO" id="GO:0090557">
    <property type="term" value="P:establishment of endothelial intestinal barrier"/>
    <property type="evidence" value="ECO:0007669"/>
    <property type="project" value="TreeGrafter"/>
</dbReference>
<dbReference type="Pfam" id="PF00595">
    <property type="entry name" value="PDZ"/>
    <property type="match status" value="2"/>
</dbReference>
<dbReference type="Gene3D" id="2.30.42.10">
    <property type="match status" value="2"/>
</dbReference>
<protein>
    <recommendedName>
        <fullName evidence="2">PDZ domain-containing protein</fullName>
    </recommendedName>
</protein>
<dbReference type="InterPro" id="IPR036034">
    <property type="entry name" value="PDZ_sf"/>
</dbReference>
<dbReference type="FunFam" id="2.30.42.10:FF:000075">
    <property type="entry name" value="Tight junction protein ZO-2 isoform 2"/>
    <property type="match status" value="1"/>
</dbReference>
<dbReference type="PANTHER" id="PTHR13865">
    <property type="entry name" value="TIGHT JUNCTION PROTEIN"/>
    <property type="match status" value="1"/>
</dbReference>
<dbReference type="GO" id="GO:0098609">
    <property type="term" value="P:cell-cell adhesion"/>
    <property type="evidence" value="ECO:0007669"/>
    <property type="project" value="TreeGrafter"/>
</dbReference>
<evidence type="ECO:0000256" key="1">
    <source>
        <dbReference type="SAM" id="MobiDB-lite"/>
    </source>
</evidence>
<evidence type="ECO:0000313" key="3">
    <source>
        <dbReference type="EMBL" id="KAJ1206932.1"/>
    </source>
</evidence>
<dbReference type="Proteomes" id="UP001066276">
    <property type="component" value="Chromosome 1_2"/>
</dbReference>
<sequence>MALRVQNQVMGMEELIWEQYTVTLHKDAKKGLGMAISGGRDNPHFTNGENSIVISEVLMGGPAEGLLQENDRLVMVNGTLLDNVPHAFAVQQLRKCGKTAVLVVKRPRRVQVPVIRKPVLAEPVFDMMDDDAQFDHRSASYSERSWAGGIAGRSRDPSPDRAYRREPERGRNYDRMRDVGYDLDGNRGRSMERGLDGGYPRDHARGRSLDRGLDSDYPRDRVRGRSVDRGLDHDYPSDRIRGRSIDRELDQDYPRDHSRGRSIDKEVEPVYRRDRSRGRSIDRDEIFERSYADDYSPDRGYSRKPGPDGRYEKQVQRSRSRDRLDSRSPSPDIHRQYVPTTHPEGDENTVSVLLTKNKSNEEYGLRLGSQIYVKGMSNSGLAAKDGNLHDGDLILKINGTSTENMSLSEAQKLIEKSRGKLQLVVLRDSKQTLINIPSLEDSDSDMEDYPQRVPKKKNPRSKEQ</sequence>
<feature type="region of interest" description="Disordered" evidence="1">
    <location>
        <begin position="288"/>
        <end position="348"/>
    </location>
</feature>
<comment type="caution">
    <text evidence="3">The sequence shown here is derived from an EMBL/GenBank/DDBJ whole genome shotgun (WGS) entry which is preliminary data.</text>
</comment>
<dbReference type="PROSITE" id="PS50106">
    <property type="entry name" value="PDZ"/>
    <property type="match status" value="2"/>
</dbReference>
<feature type="region of interest" description="Disordered" evidence="1">
    <location>
        <begin position="434"/>
        <end position="464"/>
    </location>
</feature>
<keyword evidence="4" id="KW-1185">Reference proteome</keyword>
<dbReference type="GO" id="GO:0005923">
    <property type="term" value="C:bicellular tight junction"/>
    <property type="evidence" value="ECO:0007669"/>
    <property type="project" value="TreeGrafter"/>
</dbReference>
<name>A0AAV7VZC2_PLEWA</name>
<feature type="compositionally biased region" description="Basic and acidic residues" evidence="1">
    <location>
        <begin position="288"/>
        <end position="326"/>
    </location>
</feature>
<evidence type="ECO:0000313" key="4">
    <source>
        <dbReference type="Proteomes" id="UP001066276"/>
    </source>
</evidence>
<feature type="compositionally biased region" description="Basic residues" evidence="1">
    <location>
        <begin position="453"/>
        <end position="464"/>
    </location>
</feature>
<accession>A0AAV7VZC2</accession>
<feature type="compositionally biased region" description="Basic and acidic residues" evidence="1">
    <location>
        <begin position="153"/>
        <end position="276"/>
    </location>
</feature>
<evidence type="ECO:0000259" key="2">
    <source>
        <dbReference type="PROSITE" id="PS50106"/>
    </source>
</evidence>
<dbReference type="EMBL" id="JANPWB010000002">
    <property type="protein sequence ID" value="KAJ1206932.1"/>
    <property type="molecule type" value="Genomic_DNA"/>
</dbReference>
<dbReference type="InterPro" id="IPR001478">
    <property type="entry name" value="PDZ"/>
</dbReference>
<dbReference type="AlphaFoldDB" id="A0AAV7VZC2"/>
<feature type="region of interest" description="Disordered" evidence="1">
    <location>
        <begin position="145"/>
        <end position="276"/>
    </location>
</feature>
<feature type="domain" description="PDZ" evidence="2">
    <location>
        <begin position="351"/>
        <end position="429"/>
    </location>
</feature>
<gene>
    <name evidence="3" type="ORF">NDU88_002325</name>
</gene>
<dbReference type="GO" id="GO:0005886">
    <property type="term" value="C:plasma membrane"/>
    <property type="evidence" value="ECO:0007669"/>
    <property type="project" value="TreeGrafter"/>
</dbReference>
<dbReference type="GO" id="GO:0045216">
    <property type="term" value="P:cell-cell junction organization"/>
    <property type="evidence" value="ECO:0007669"/>
    <property type="project" value="TreeGrafter"/>
</dbReference>
<organism evidence="3 4">
    <name type="scientific">Pleurodeles waltl</name>
    <name type="common">Iberian ribbed newt</name>
    <dbReference type="NCBI Taxonomy" id="8319"/>
    <lineage>
        <taxon>Eukaryota</taxon>
        <taxon>Metazoa</taxon>
        <taxon>Chordata</taxon>
        <taxon>Craniata</taxon>
        <taxon>Vertebrata</taxon>
        <taxon>Euteleostomi</taxon>
        <taxon>Amphibia</taxon>
        <taxon>Batrachia</taxon>
        <taxon>Caudata</taxon>
        <taxon>Salamandroidea</taxon>
        <taxon>Salamandridae</taxon>
        <taxon>Pleurodelinae</taxon>
        <taxon>Pleurodeles</taxon>
    </lineage>
</organism>